<feature type="transmembrane region" description="Helical" evidence="11">
    <location>
        <begin position="337"/>
        <end position="356"/>
    </location>
</feature>
<keyword evidence="5" id="KW-0762">Sugar transport</keyword>
<feature type="transmembrane region" description="Helical" evidence="11">
    <location>
        <begin position="42"/>
        <end position="62"/>
    </location>
</feature>
<evidence type="ECO:0000256" key="11">
    <source>
        <dbReference type="SAM" id="Phobius"/>
    </source>
</evidence>
<protein>
    <recommendedName>
        <fullName evidence="10">Xylose transport system permease protein XylH</fullName>
    </recommendedName>
</protein>
<dbReference type="RefSeq" id="WP_351977791.1">
    <property type="nucleotide sequence ID" value="NZ_JBEPBX010000024.1"/>
</dbReference>
<keyword evidence="13" id="KW-1185">Reference proteome</keyword>
<feature type="transmembrane region" description="Helical" evidence="11">
    <location>
        <begin position="197"/>
        <end position="213"/>
    </location>
</feature>
<keyword evidence="3" id="KW-1003">Cell membrane</keyword>
<evidence type="ECO:0000313" key="12">
    <source>
        <dbReference type="EMBL" id="MER6616420.1"/>
    </source>
</evidence>
<evidence type="ECO:0000256" key="9">
    <source>
        <dbReference type="ARBA" id="ARBA00035611"/>
    </source>
</evidence>
<dbReference type="PANTHER" id="PTHR32196">
    <property type="entry name" value="ABC TRANSPORTER PERMEASE PROTEIN YPHD-RELATED-RELATED"/>
    <property type="match status" value="1"/>
</dbReference>
<dbReference type="InterPro" id="IPR001851">
    <property type="entry name" value="ABC_transp_permease"/>
</dbReference>
<evidence type="ECO:0000256" key="2">
    <source>
        <dbReference type="ARBA" id="ARBA00022448"/>
    </source>
</evidence>
<feature type="transmembrane region" description="Helical" evidence="11">
    <location>
        <begin position="152"/>
        <end position="177"/>
    </location>
</feature>
<feature type="transmembrane region" description="Helical" evidence="11">
    <location>
        <begin position="258"/>
        <end position="276"/>
    </location>
</feature>
<evidence type="ECO:0000256" key="1">
    <source>
        <dbReference type="ARBA" id="ARBA00004651"/>
    </source>
</evidence>
<evidence type="ECO:0000256" key="8">
    <source>
        <dbReference type="ARBA" id="ARBA00023136"/>
    </source>
</evidence>
<comment type="caution">
    <text evidence="12">The sequence shown here is derived from an EMBL/GenBank/DDBJ whole genome shotgun (WGS) entry which is preliminary data.</text>
</comment>
<organism evidence="12 13">
    <name type="scientific">Streptomyces xantholiticus</name>
    <dbReference type="NCBI Taxonomy" id="68285"/>
    <lineage>
        <taxon>Bacteria</taxon>
        <taxon>Bacillati</taxon>
        <taxon>Actinomycetota</taxon>
        <taxon>Actinomycetes</taxon>
        <taxon>Kitasatosporales</taxon>
        <taxon>Streptomycetaceae</taxon>
        <taxon>Streptomyces</taxon>
    </lineage>
</organism>
<feature type="transmembrane region" description="Helical" evidence="11">
    <location>
        <begin position="363"/>
        <end position="384"/>
    </location>
</feature>
<feature type="transmembrane region" description="Helical" evidence="11">
    <location>
        <begin position="234"/>
        <end position="252"/>
    </location>
</feature>
<evidence type="ECO:0000256" key="7">
    <source>
        <dbReference type="ARBA" id="ARBA00022989"/>
    </source>
</evidence>
<sequence length="417" mass="42310">MADADALSDRRGGGVGRHLLAPVRRLAKWGTPVKGHLRRGDLGRALGVLGLVVLWLVFQAFNSNYLSARNLSNISVDMVGTGMIAMGIIVVLLLGELDLSVGSIAGLATAVFAVVNVHAGLPEWLAVVIAVVSGTAIGAFQGSLSARFGVPAFIVTLAGLVGWTGLMLYILGTTGTFNFDDGGLVASLTGRYFGDKAAAYGLAAVGVLAFLAVSRRTAHRRQAAGLPSVPLGRVVLETGVLAALAFAAASVLNHFQGLPLALLIFLAIVAGLDHTLRRMPFGRKVFALGTGAEAARRAGIDVTAVRISAFAVSGTMAAVGGLFLASPTASTIQATSSPTLLLNALAAAVLGGGSLFGGHGRAWSVLLGVLVIQSIASGVALVGIQPAVQLLISAGVLLVAVIAESGVRRARTAHGLA</sequence>
<evidence type="ECO:0000256" key="5">
    <source>
        <dbReference type="ARBA" id="ARBA00022597"/>
    </source>
</evidence>
<dbReference type="PANTHER" id="PTHR32196:SF32">
    <property type="entry name" value="XYLOSE TRANSPORT SYSTEM PERMEASE PROTEIN XYLH"/>
    <property type="match status" value="1"/>
</dbReference>
<feature type="transmembrane region" description="Helical" evidence="11">
    <location>
        <begin position="304"/>
        <end position="325"/>
    </location>
</feature>
<evidence type="ECO:0000256" key="10">
    <source>
        <dbReference type="ARBA" id="ARBA00035686"/>
    </source>
</evidence>
<keyword evidence="6 11" id="KW-0812">Transmembrane</keyword>
<feature type="transmembrane region" description="Helical" evidence="11">
    <location>
        <begin position="390"/>
        <end position="407"/>
    </location>
</feature>
<evidence type="ECO:0000313" key="13">
    <source>
        <dbReference type="Proteomes" id="UP001445472"/>
    </source>
</evidence>
<feature type="transmembrane region" description="Helical" evidence="11">
    <location>
        <begin position="101"/>
        <end position="118"/>
    </location>
</feature>
<evidence type="ECO:0000256" key="6">
    <source>
        <dbReference type="ARBA" id="ARBA00022692"/>
    </source>
</evidence>
<reference evidence="12 13" key="1">
    <citation type="submission" date="2024-06" db="EMBL/GenBank/DDBJ databases">
        <title>The Natural Products Discovery Center: Release of the First 8490 Sequenced Strains for Exploring Actinobacteria Biosynthetic Diversity.</title>
        <authorList>
            <person name="Kalkreuter E."/>
            <person name="Kautsar S.A."/>
            <person name="Yang D."/>
            <person name="Bader C.D."/>
            <person name="Teijaro C.N."/>
            <person name="Fluegel L."/>
            <person name="Davis C.M."/>
            <person name="Simpson J.R."/>
            <person name="Lauterbach L."/>
            <person name="Steele A.D."/>
            <person name="Gui C."/>
            <person name="Meng S."/>
            <person name="Li G."/>
            <person name="Viehrig K."/>
            <person name="Ye F."/>
            <person name="Su P."/>
            <person name="Kiefer A.F."/>
            <person name="Nichols A."/>
            <person name="Cepeda A.J."/>
            <person name="Yan W."/>
            <person name="Fan B."/>
            <person name="Jiang Y."/>
            <person name="Adhikari A."/>
            <person name="Zheng C.-J."/>
            <person name="Schuster L."/>
            <person name="Cowan T.M."/>
            <person name="Smanski M.J."/>
            <person name="Chevrette M.G."/>
            <person name="De Carvalho L.P.S."/>
            <person name="Shen B."/>
        </authorList>
    </citation>
    <scope>NUCLEOTIDE SEQUENCE [LARGE SCALE GENOMIC DNA]</scope>
    <source>
        <strain evidence="12 13">NPDC000837</strain>
    </source>
</reference>
<keyword evidence="8 11" id="KW-0472">Membrane</keyword>
<dbReference type="CDD" id="cd06579">
    <property type="entry name" value="TM_PBP1_transp_AraH_like"/>
    <property type="match status" value="1"/>
</dbReference>
<feature type="transmembrane region" description="Helical" evidence="11">
    <location>
        <begin position="74"/>
        <end position="94"/>
    </location>
</feature>
<evidence type="ECO:0000256" key="4">
    <source>
        <dbReference type="ARBA" id="ARBA00022519"/>
    </source>
</evidence>
<dbReference type="Pfam" id="PF02653">
    <property type="entry name" value="BPD_transp_2"/>
    <property type="match status" value="1"/>
</dbReference>
<dbReference type="Proteomes" id="UP001445472">
    <property type="component" value="Unassembled WGS sequence"/>
</dbReference>
<proteinExistence type="predicted"/>
<gene>
    <name evidence="12" type="ORF">ABT276_24200</name>
</gene>
<keyword evidence="2" id="KW-0813">Transport</keyword>
<feature type="transmembrane region" description="Helical" evidence="11">
    <location>
        <begin position="124"/>
        <end position="140"/>
    </location>
</feature>
<keyword evidence="7 11" id="KW-1133">Transmembrane helix</keyword>
<evidence type="ECO:0000256" key="3">
    <source>
        <dbReference type="ARBA" id="ARBA00022475"/>
    </source>
</evidence>
<comment type="subcellular location">
    <subcellularLocation>
        <location evidence="1">Cell membrane</location>
        <topology evidence="1">Multi-pass membrane protein</topology>
    </subcellularLocation>
</comment>
<comment type="function">
    <text evidence="9">Part of the binding-protein-dependent transport system for D-xylose. Probably responsible for the translocation of the substrate across the membrane.</text>
</comment>
<accession>A0ABV1V056</accession>
<dbReference type="EMBL" id="JBEPBX010000024">
    <property type="protein sequence ID" value="MER6616420.1"/>
    <property type="molecule type" value="Genomic_DNA"/>
</dbReference>
<keyword evidence="4" id="KW-0997">Cell inner membrane</keyword>
<name>A0ABV1V056_9ACTN</name>